<protein>
    <submittedName>
        <fullName evidence="1">Uncharacterized protein</fullName>
    </submittedName>
</protein>
<comment type="caution">
    <text evidence="1">The sequence shown here is derived from an EMBL/GenBank/DDBJ whole genome shotgun (WGS) entry which is preliminary data.</text>
</comment>
<proteinExistence type="predicted"/>
<gene>
    <name evidence="1" type="ORF">FHR87_003864</name>
</gene>
<dbReference type="Proteomes" id="UP000549250">
    <property type="component" value="Unassembled WGS sequence"/>
</dbReference>
<organism evidence="1 2">
    <name type="scientific">Azomonas macrocytogenes</name>
    <name type="common">Azotobacter macrocytogenes</name>
    <dbReference type="NCBI Taxonomy" id="69962"/>
    <lineage>
        <taxon>Bacteria</taxon>
        <taxon>Pseudomonadati</taxon>
        <taxon>Pseudomonadota</taxon>
        <taxon>Gammaproteobacteria</taxon>
        <taxon>Pseudomonadales</taxon>
        <taxon>Pseudomonadaceae</taxon>
        <taxon>Azomonas</taxon>
    </lineage>
</organism>
<reference evidence="1 2" key="1">
    <citation type="submission" date="2020-08" db="EMBL/GenBank/DDBJ databases">
        <title>Genomic Encyclopedia of Type Strains, Phase III (KMG-III): the genomes of soil and plant-associated and newly described type strains.</title>
        <authorList>
            <person name="Whitman W."/>
        </authorList>
    </citation>
    <scope>NUCLEOTIDE SEQUENCE [LARGE SCALE GENOMIC DNA]</scope>
    <source>
        <strain evidence="1 2">CECT 4462</strain>
    </source>
</reference>
<dbReference type="RefSeq" id="WP_183168251.1">
    <property type="nucleotide sequence ID" value="NZ_JACHXI010000043.1"/>
</dbReference>
<keyword evidence="2" id="KW-1185">Reference proteome</keyword>
<name>A0A839TAE4_AZOMA</name>
<dbReference type="EMBL" id="JACHXI010000043">
    <property type="protein sequence ID" value="MBB3105426.1"/>
    <property type="molecule type" value="Genomic_DNA"/>
</dbReference>
<dbReference type="AlphaFoldDB" id="A0A839TAE4"/>
<evidence type="ECO:0000313" key="2">
    <source>
        <dbReference type="Proteomes" id="UP000549250"/>
    </source>
</evidence>
<sequence length="223" mass="25730">MSSIITHKTDAMRKLQLLVARGHSRWTAGQVEPRKLQALTLKFSDRYGTEKTAQQRWRSKAKGEASSHLVLWQEQPSDLVAAPVHWWLVVTPGVGLVSDLEQLQDARRQRLSLTGYELAQMPRKGRLASWTWRMTAENYAVWEERLRTIIRHNDELGISQSLHSLRRTPPFAESRRQAFDLGRLAQAEWKRTKRGLCPYDGLYVGWFGRFQAAAKAPLKKPRC</sequence>
<accession>A0A839TAE4</accession>
<evidence type="ECO:0000313" key="1">
    <source>
        <dbReference type="EMBL" id="MBB3105426.1"/>
    </source>
</evidence>